<evidence type="ECO:0000313" key="15">
    <source>
        <dbReference type="Proteomes" id="UP000245802"/>
    </source>
</evidence>
<name>A0A2Z3HA21_9BACT</name>
<feature type="domain" description="Type II secretion system protein GspF" evidence="13">
    <location>
        <begin position="272"/>
        <end position="394"/>
    </location>
</feature>
<keyword evidence="5" id="KW-1003">Cell membrane</keyword>
<accession>A0A2Z3HA21</accession>
<feature type="domain" description="Type II secretion system protein GspF" evidence="13">
    <location>
        <begin position="69"/>
        <end position="190"/>
    </location>
</feature>
<dbReference type="AlphaFoldDB" id="A0A2Z3HA21"/>
<evidence type="ECO:0000259" key="13">
    <source>
        <dbReference type="Pfam" id="PF00482"/>
    </source>
</evidence>
<proteinExistence type="inferred from homology"/>
<keyword evidence="7 11" id="KW-0812">Transmembrane</keyword>
<organism evidence="14 15">
    <name type="scientific">Gemmata obscuriglobus</name>
    <dbReference type="NCBI Taxonomy" id="114"/>
    <lineage>
        <taxon>Bacteria</taxon>
        <taxon>Pseudomonadati</taxon>
        <taxon>Planctomycetota</taxon>
        <taxon>Planctomycetia</taxon>
        <taxon>Gemmatales</taxon>
        <taxon>Gemmataceae</taxon>
        <taxon>Gemmata</taxon>
    </lineage>
</organism>
<dbReference type="Gene3D" id="1.20.81.30">
    <property type="entry name" value="Type II secretion system (T2SS), domain F"/>
    <property type="match status" value="2"/>
</dbReference>
<evidence type="ECO:0000256" key="8">
    <source>
        <dbReference type="ARBA" id="ARBA00022989"/>
    </source>
</evidence>
<keyword evidence="4 11" id="KW-0813">Transport</keyword>
<evidence type="ECO:0000256" key="1">
    <source>
        <dbReference type="ARBA" id="ARBA00002684"/>
    </source>
</evidence>
<feature type="transmembrane region" description="Helical" evidence="12">
    <location>
        <begin position="375"/>
        <end position="396"/>
    </location>
</feature>
<keyword evidence="8 12" id="KW-1133">Transmembrane helix</keyword>
<dbReference type="FunFam" id="1.20.81.30:FF:000001">
    <property type="entry name" value="Type II secretion system protein F"/>
    <property type="match status" value="1"/>
</dbReference>
<evidence type="ECO:0000256" key="10">
    <source>
        <dbReference type="ARBA" id="ARBA00030750"/>
    </source>
</evidence>
<keyword evidence="6" id="KW-0997">Cell inner membrane</keyword>
<sequence length="403" mass="43751">MPDFTYEALARTGAKSTGTLTANSEREAALILDGRGLFPLKINLAKNQAASAGGFFAGVSGRQVATMYAQLADLLHSGVPLLRSLELLERQSTNKLLQSVLRDVRARVADGTGLAQSMAAHPKVFNELAVSMVRAGQEGGFLEDVLKRIAAFVEHQEDLKSKVVGAMAYPVFLALAGAGVVAVLMVFFVPKFEPIFEKLKEKDQMPDITSLLLDVSHFIQGYWWLVLLAVGGAALAFRWWSRTPDGRMLLDRIKIRLPLFGPVFMGLALSRFCRILGTMLHNGIPLLKSLTIAKDSTGNKLLSASIEKAAENVTAGQKLADPLRKSGHFPNDLVEMITIAEEANTLEKVLVDVADGLDKRTARNLELMVKLLEPLMLLCMAAVVGTIAVALLMPVFKLSNTLD</sequence>
<evidence type="ECO:0000256" key="11">
    <source>
        <dbReference type="RuleBase" id="RU003923"/>
    </source>
</evidence>
<evidence type="ECO:0000256" key="9">
    <source>
        <dbReference type="ARBA" id="ARBA00023136"/>
    </source>
</evidence>
<dbReference type="Pfam" id="PF00482">
    <property type="entry name" value="T2SSF"/>
    <property type="match status" value="2"/>
</dbReference>
<dbReference type="InterPro" id="IPR001992">
    <property type="entry name" value="T2SS_GspF/T4SS_PilC_CS"/>
</dbReference>
<comment type="function">
    <text evidence="1">Component of the type II secretion system inner membrane complex required for the energy-dependent secretion of extracellular factors such as proteases and toxins from the periplasm.</text>
</comment>
<dbReference type="InterPro" id="IPR042094">
    <property type="entry name" value="T2SS_GspF_sf"/>
</dbReference>
<gene>
    <name evidence="14" type="ORF">C1280_35150</name>
</gene>
<comment type="similarity">
    <text evidence="3 11">Belongs to the GSP F family.</text>
</comment>
<evidence type="ECO:0000256" key="6">
    <source>
        <dbReference type="ARBA" id="ARBA00022519"/>
    </source>
</evidence>
<feature type="transmembrane region" description="Helical" evidence="12">
    <location>
        <begin position="166"/>
        <end position="189"/>
    </location>
</feature>
<dbReference type="GO" id="GO:0009306">
    <property type="term" value="P:protein secretion"/>
    <property type="evidence" value="ECO:0007669"/>
    <property type="project" value="InterPro"/>
</dbReference>
<evidence type="ECO:0000256" key="4">
    <source>
        <dbReference type="ARBA" id="ARBA00022448"/>
    </source>
</evidence>
<dbReference type="PROSITE" id="PS00874">
    <property type="entry name" value="T2SP_F"/>
    <property type="match status" value="1"/>
</dbReference>
<evidence type="ECO:0000256" key="5">
    <source>
        <dbReference type="ARBA" id="ARBA00022475"/>
    </source>
</evidence>
<dbReference type="PANTHER" id="PTHR30012">
    <property type="entry name" value="GENERAL SECRETION PATHWAY PROTEIN"/>
    <property type="match status" value="1"/>
</dbReference>
<dbReference type="PRINTS" id="PR00812">
    <property type="entry name" value="BCTERIALGSPF"/>
</dbReference>
<protein>
    <recommendedName>
        <fullName evidence="10">General secretion pathway protein F</fullName>
    </recommendedName>
</protein>
<dbReference type="EMBL" id="CP025958">
    <property type="protein sequence ID" value="AWM41721.1"/>
    <property type="molecule type" value="Genomic_DNA"/>
</dbReference>
<dbReference type="GO" id="GO:0005886">
    <property type="term" value="C:plasma membrane"/>
    <property type="evidence" value="ECO:0007669"/>
    <property type="project" value="UniProtKB-SubCell"/>
</dbReference>
<keyword evidence="9 12" id="KW-0472">Membrane</keyword>
<evidence type="ECO:0000256" key="3">
    <source>
        <dbReference type="ARBA" id="ARBA00005745"/>
    </source>
</evidence>
<keyword evidence="15" id="KW-1185">Reference proteome</keyword>
<comment type="subcellular location">
    <subcellularLocation>
        <location evidence="2">Cell inner membrane</location>
        <topology evidence="2">Multi-pass membrane protein</topology>
    </subcellularLocation>
    <subcellularLocation>
        <location evidence="11">Cell membrane</location>
        <topology evidence="11">Multi-pass membrane protein</topology>
    </subcellularLocation>
</comment>
<evidence type="ECO:0000256" key="12">
    <source>
        <dbReference type="SAM" id="Phobius"/>
    </source>
</evidence>
<reference evidence="14 15" key="1">
    <citation type="submission" date="2018-01" db="EMBL/GenBank/DDBJ databases">
        <title>G. obscuriglobus.</title>
        <authorList>
            <person name="Franke J."/>
            <person name="Blomberg W."/>
            <person name="Selmecki A."/>
        </authorList>
    </citation>
    <scope>NUCLEOTIDE SEQUENCE [LARGE SCALE GENOMIC DNA]</scope>
    <source>
        <strain evidence="14 15">DSM 5831</strain>
    </source>
</reference>
<dbReference type="Proteomes" id="UP000245802">
    <property type="component" value="Chromosome"/>
</dbReference>
<feature type="transmembrane region" description="Helical" evidence="12">
    <location>
        <begin position="221"/>
        <end position="239"/>
    </location>
</feature>
<evidence type="ECO:0000256" key="2">
    <source>
        <dbReference type="ARBA" id="ARBA00004429"/>
    </source>
</evidence>
<evidence type="ECO:0000256" key="7">
    <source>
        <dbReference type="ARBA" id="ARBA00022692"/>
    </source>
</evidence>
<dbReference type="OrthoDB" id="9805682at2"/>
<dbReference type="PANTHER" id="PTHR30012:SF0">
    <property type="entry name" value="TYPE II SECRETION SYSTEM PROTEIN F-RELATED"/>
    <property type="match status" value="1"/>
</dbReference>
<dbReference type="RefSeq" id="WP_109571397.1">
    <property type="nucleotide sequence ID" value="NZ_CP025958.1"/>
</dbReference>
<dbReference type="KEGG" id="gog:C1280_35150"/>
<dbReference type="InterPro" id="IPR003004">
    <property type="entry name" value="GspF/PilC"/>
</dbReference>
<dbReference type="InterPro" id="IPR018076">
    <property type="entry name" value="T2SS_GspF_dom"/>
</dbReference>
<evidence type="ECO:0000313" key="14">
    <source>
        <dbReference type="EMBL" id="AWM41721.1"/>
    </source>
</evidence>